<feature type="compositionally biased region" description="Basic and acidic residues" evidence="5">
    <location>
        <begin position="84"/>
        <end position="94"/>
    </location>
</feature>
<comment type="subcellular location">
    <subcellularLocation>
        <location evidence="1">Nucleus</location>
    </subcellularLocation>
</comment>
<dbReference type="PROSITE" id="PS00036">
    <property type="entry name" value="BZIP_BASIC"/>
    <property type="match status" value="1"/>
</dbReference>
<dbReference type="InterPro" id="IPR051027">
    <property type="entry name" value="bZIP_transcription_factors"/>
</dbReference>
<protein>
    <recommendedName>
        <fullName evidence="6">BZIP domain-containing protein</fullName>
    </recommendedName>
</protein>
<feature type="compositionally biased region" description="Basic and acidic residues" evidence="5">
    <location>
        <begin position="152"/>
        <end position="168"/>
    </location>
</feature>
<feature type="region of interest" description="Disordered" evidence="5">
    <location>
        <begin position="243"/>
        <end position="267"/>
    </location>
</feature>
<organism evidence="7 8">
    <name type="scientific">Aspergillus granulosus</name>
    <dbReference type="NCBI Taxonomy" id="176169"/>
    <lineage>
        <taxon>Eukaryota</taxon>
        <taxon>Fungi</taxon>
        <taxon>Dikarya</taxon>
        <taxon>Ascomycota</taxon>
        <taxon>Pezizomycotina</taxon>
        <taxon>Eurotiomycetes</taxon>
        <taxon>Eurotiomycetidae</taxon>
        <taxon>Eurotiales</taxon>
        <taxon>Aspergillaceae</taxon>
        <taxon>Aspergillus</taxon>
        <taxon>Aspergillus subgen. Nidulantes</taxon>
    </lineage>
</organism>
<dbReference type="InterPro" id="IPR046347">
    <property type="entry name" value="bZIP_sf"/>
</dbReference>
<dbReference type="Proteomes" id="UP001610334">
    <property type="component" value="Unassembled WGS sequence"/>
</dbReference>
<sequence>MSTETSFYPAAPQENSVVAPSSLLLSNGFNQEFLNLALFEKPTHPEISMAYLSNSQPVPTQDTPPRMKDETPRSRLRNRALRPAPRENRKRSLDDEANQALPSLQPQSYTDFSFAAPDRDYSPDQDFTFDDAHNHHHSNLSSPKFPPLTHAFRHDEVQKRERHLERNRAAASKSRQKKKRETDQLKTRFHEASRQKRCLEEEIKGLHSDLLFLKDQILMHSRCDDEAIHVYLGHMVKQATKHGSISSVSTEDDIVPSASSPETEMQPFPEQTVPDMFSPGPGPGMSCNVEKPLIDPMIYHPAGNIFDYQISIS</sequence>
<keyword evidence="2" id="KW-0805">Transcription regulation</keyword>
<comment type="caution">
    <text evidence="7">The sequence shown here is derived from an EMBL/GenBank/DDBJ whole genome shotgun (WGS) entry which is preliminary data.</text>
</comment>
<reference evidence="7 8" key="1">
    <citation type="submission" date="2024-07" db="EMBL/GenBank/DDBJ databases">
        <title>Section-level genome sequencing and comparative genomics of Aspergillus sections Usti and Cavernicolus.</title>
        <authorList>
            <consortium name="Lawrence Berkeley National Laboratory"/>
            <person name="Nybo J.L."/>
            <person name="Vesth T.C."/>
            <person name="Theobald S."/>
            <person name="Frisvad J.C."/>
            <person name="Larsen T.O."/>
            <person name="Kjaerboelling I."/>
            <person name="Rothschild-Mancinelli K."/>
            <person name="Lyhne E.K."/>
            <person name="Kogle M.E."/>
            <person name="Barry K."/>
            <person name="Clum A."/>
            <person name="Na H."/>
            <person name="Ledsgaard L."/>
            <person name="Lin J."/>
            <person name="Lipzen A."/>
            <person name="Kuo A."/>
            <person name="Riley R."/>
            <person name="Mondo S."/>
            <person name="Labutti K."/>
            <person name="Haridas S."/>
            <person name="Pangalinan J."/>
            <person name="Salamov A.A."/>
            <person name="Simmons B.A."/>
            <person name="Magnuson J.K."/>
            <person name="Chen J."/>
            <person name="Drula E."/>
            <person name="Henrissat B."/>
            <person name="Wiebenga A."/>
            <person name="Lubbers R.J."/>
            <person name="Gomes A.C."/>
            <person name="Makela M.R."/>
            <person name="Stajich J."/>
            <person name="Grigoriev I.V."/>
            <person name="Mortensen U.H."/>
            <person name="De Vries R.P."/>
            <person name="Baker S.E."/>
            <person name="Andersen M.R."/>
        </authorList>
    </citation>
    <scope>NUCLEOTIDE SEQUENCE [LARGE SCALE GENOMIC DNA]</scope>
    <source>
        <strain evidence="7 8">CBS 588.65</strain>
    </source>
</reference>
<keyword evidence="8" id="KW-1185">Reference proteome</keyword>
<dbReference type="PANTHER" id="PTHR19304">
    <property type="entry name" value="CYCLIC-AMP RESPONSE ELEMENT BINDING PROTEIN"/>
    <property type="match status" value="1"/>
</dbReference>
<evidence type="ECO:0000313" key="8">
    <source>
        <dbReference type="Proteomes" id="UP001610334"/>
    </source>
</evidence>
<feature type="region of interest" description="Disordered" evidence="5">
    <location>
        <begin position="52"/>
        <end position="184"/>
    </location>
</feature>
<evidence type="ECO:0000256" key="5">
    <source>
        <dbReference type="SAM" id="MobiDB-lite"/>
    </source>
</evidence>
<dbReference type="PROSITE" id="PS50217">
    <property type="entry name" value="BZIP"/>
    <property type="match status" value="1"/>
</dbReference>
<keyword evidence="3" id="KW-0804">Transcription</keyword>
<dbReference type="SUPFAM" id="SSF57959">
    <property type="entry name" value="Leucine zipper domain"/>
    <property type="match status" value="1"/>
</dbReference>
<evidence type="ECO:0000256" key="3">
    <source>
        <dbReference type="ARBA" id="ARBA00023163"/>
    </source>
</evidence>
<dbReference type="InterPro" id="IPR004827">
    <property type="entry name" value="bZIP"/>
</dbReference>
<dbReference type="CDD" id="cd14687">
    <property type="entry name" value="bZIP_ATF2"/>
    <property type="match status" value="1"/>
</dbReference>
<feature type="compositionally biased region" description="Polar residues" evidence="5">
    <location>
        <begin position="100"/>
        <end position="111"/>
    </location>
</feature>
<evidence type="ECO:0000259" key="6">
    <source>
        <dbReference type="PROSITE" id="PS50217"/>
    </source>
</evidence>
<dbReference type="EMBL" id="JBFXLT010000008">
    <property type="protein sequence ID" value="KAL2819964.1"/>
    <property type="molecule type" value="Genomic_DNA"/>
</dbReference>
<feature type="domain" description="BZIP" evidence="6">
    <location>
        <begin position="157"/>
        <end position="220"/>
    </location>
</feature>
<evidence type="ECO:0000256" key="1">
    <source>
        <dbReference type="ARBA" id="ARBA00004123"/>
    </source>
</evidence>
<keyword evidence="4" id="KW-0539">Nucleus</keyword>
<dbReference type="Pfam" id="PF00170">
    <property type="entry name" value="bZIP_1"/>
    <property type="match status" value="1"/>
</dbReference>
<dbReference type="SMART" id="SM00338">
    <property type="entry name" value="BRLZ"/>
    <property type="match status" value="1"/>
</dbReference>
<feature type="compositionally biased region" description="Polar residues" evidence="5">
    <location>
        <begin position="52"/>
        <end position="63"/>
    </location>
</feature>
<proteinExistence type="predicted"/>
<gene>
    <name evidence="7" type="ORF">BJX63DRAFT_333296</name>
</gene>
<evidence type="ECO:0000256" key="4">
    <source>
        <dbReference type="ARBA" id="ARBA00023242"/>
    </source>
</evidence>
<evidence type="ECO:0000256" key="2">
    <source>
        <dbReference type="ARBA" id="ARBA00023015"/>
    </source>
</evidence>
<name>A0ABR4HWT6_9EURO</name>
<dbReference type="Gene3D" id="1.20.5.170">
    <property type="match status" value="1"/>
</dbReference>
<accession>A0ABR4HWT6</accession>
<evidence type="ECO:0000313" key="7">
    <source>
        <dbReference type="EMBL" id="KAL2819964.1"/>
    </source>
</evidence>